<reference evidence="1 2" key="1">
    <citation type="submission" date="2014-03" db="EMBL/GenBank/DDBJ databases">
        <title>Draft Genome Sequences of Four Burkholderia Strains.</title>
        <authorList>
            <person name="Liu X.Y."/>
            <person name="Li C.X."/>
            <person name="Xu J.H."/>
        </authorList>
    </citation>
    <scope>NUCLEOTIDE SEQUENCE [LARGE SCALE GENOMIC DNA]</scope>
    <source>
        <strain evidence="1 2">OP-1</strain>
    </source>
</reference>
<gene>
    <name evidence="1" type="ORF">BG60_03540</name>
</gene>
<dbReference type="AlphaFoldDB" id="A0A656QVS2"/>
<name>A0A656QVS2_9BURK</name>
<dbReference type="Proteomes" id="UP000027451">
    <property type="component" value="Unassembled WGS sequence"/>
</dbReference>
<protein>
    <submittedName>
        <fullName evidence="1">Uncharacterized protein</fullName>
    </submittedName>
</protein>
<accession>A0A656QVS2</accession>
<sequence length="69" mass="8283">MQWRERDWEIRQFNFPICFIKARSIILVRLSEASPSRIDEFWAKEKTIILPSRNVVDKIQIKPSSGFLF</sequence>
<evidence type="ECO:0000313" key="1">
    <source>
        <dbReference type="EMBL" id="KDR34277.1"/>
    </source>
</evidence>
<proteinExistence type="predicted"/>
<comment type="caution">
    <text evidence="1">The sequence shown here is derived from an EMBL/GenBank/DDBJ whole genome shotgun (WGS) entry which is preliminary data.</text>
</comment>
<organism evidence="1 2">
    <name type="scientific">Caballeronia zhejiangensis</name>
    <dbReference type="NCBI Taxonomy" id="871203"/>
    <lineage>
        <taxon>Bacteria</taxon>
        <taxon>Pseudomonadati</taxon>
        <taxon>Pseudomonadota</taxon>
        <taxon>Betaproteobacteria</taxon>
        <taxon>Burkholderiales</taxon>
        <taxon>Burkholderiaceae</taxon>
        <taxon>Caballeronia</taxon>
    </lineage>
</organism>
<evidence type="ECO:0000313" key="2">
    <source>
        <dbReference type="Proteomes" id="UP000027451"/>
    </source>
</evidence>
<dbReference type="EMBL" id="JFHD01000001">
    <property type="protein sequence ID" value="KDR34277.1"/>
    <property type="molecule type" value="Genomic_DNA"/>
</dbReference>
<keyword evidence="2" id="KW-1185">Reference proteome</keyword>